<protein>
    <recommendedName>
        <fullName evidence="4">SH2 domain-containing protein</fullName>
    </recommendedName>
</protein>
<dbReference type="Pfam" id="PF17901">
    <property type="entry name" value="EF-hand_12"/>
    <property type="match status" value="1"/>
</dbReference>
<name>A0A7S4IMC2_9EUKA</name>
<dbReference type="InterPro" id="IPR041410">
    <property type="entry name" value="STATa_Ig"/>
</dbReference>
<dbReference type="InterPro" id="IPR008967">
    <property type="entry name" value="p53-like_TF_DNA-bd_sf"/>
</dbReference>
<dbReference type="PROSITE" id="PS50001">
    <property type="entry name" value="SH2"/>
    <property type="match status" value="1"/>
</dbReference>
<dbReference type="InterPro" id="IPR001217">
    <property type="entry name" value="STAT"/>
</dbReference>
<dbReference type="SMART" id="SM00252">
    <property type="entry name" value="SH2"/>
    <property type="match status" value="1"/>
</dbReference>
<dbReference type="Pfam" id="PF18214">
    <property type="entry name" value="STATa_Ig"/>
    <property type="match status" value="1"/>
</dbReference>
<dbReference type="Gene3D" id="1.10.238.10">
    <property type="entry name" value="EF-hand"/>
    <property type="match status" value="1"/>
</dbReference>
<evidence type="ECO:0000313" key="5">
    <source>
        <dbReference type="EMBL" id="CAE2233631.1"/>
    </source>
</evidence>
<dbReference type="PANTHER" id="PTHR11801">
    <property type="entry name" value="SIGNAL TRANSDUCER AND ACTIVATOR OF TRANSCRIPTION"/>
    <property type="match status" value="1"/>
</dbReference>
<dbReference type="GO" id="GO:0007165">
    <property type="term" value="P:signal transduction"/>
    <property type="evidence" value="ECO:0007669"/>
    <property type="project" value="InterPro"/>
</dbReference>
<evidence type="ECO:0000256" key="2">
    <source>
        <dbReference type="ARBA" id="ARBA00022999"/>
    </source>
</evidence>
<dbReference type="InterPro" id="IPR000980">
    <property type="entry name" value="SH2"/>
</dbReference>
<dbReference type="SUPFAM" id="SSF55550">
    <property type="entry name" value="SH2 domain"/>
    <property type="match status" value="1"/>
</dbReference>
<dbReference type="Gene3D" id="3.30.505.10">
    <property type="entry name" value="SH2 domain"/>
    <property type="match status" value="1"/>
</dbReference>
<dbReference type="GO" id="GO:0003700">
    <property type="term" value="F:DNA-binding transcription factor activity"/>
    <property type="evidence" value="ECO:0007669"/>
    <property type="project" value="InterPro"/>
</dbReference>
<dbReference type="EMBL" id="HBKP01020409">
    <property type="protein sequence ID" value="CAE2233631.1"/>
    <property type="molecule type" value="Transcribed_RNA"/>
</dbReference>
<dbReference type="CDD" id="cd09919">
    <property type="entry name" value="SH2_STAT_family"/>
    <property type="match status" value="1"/>
</dbReference>
<dbReference type="InterPro" id="IPR037059">
    <property type="entry name" value="RHD_DNA_bind_dom_sf"/>
</dbReference>
<organism evidence="5">
    <name type="scientific">Vannella robusta</name>
    <dbReference type="NCBI Taxonomy" id="1487602"/>
    <lineage>
        <taxon>Eukaryota</taxon>
        <taxon>Amoebozoa</taxon>
        <taxon>Discosea</taxon>
        <taxon>Flabellinia</taxon>
        <taxon>Vannellidae</taxon>
        <taxon>Vannella</taxon>
    </lineage>
</organism>
<dbReference type="GO" id="GO:0003677">
    <property type="term" value="F:DNA binding"/>
    <property type="evidence" value="ECO:0007669"/>
    <property type="project" value="InterPro"/>
</dbReference>
<dbReference type="InterPro" id="IPR036860">
    <property type="entry name" value="SH2_dom_sf"/>
</dbReference>
<feature type="domain" description="SH2" evidence="4">
    <location>
        <begin position="390"/>
        <end position="474"/>
    </location>
</feature>
<accession>A0A7S4IMC2</accession>
<keyword evidence="2 3" id="KW-0727">SH2 domain</keyword>
<dbReference type="AlphaFoldDB" id="A0A7S4IMC2"/>
<comment type="similarity">
    <text evidence="1">Belongs to the transcription factor STAT family.</text>
</comment>
<dbReference type="InterPro" id="IPR041604">
    <property type="entry name" value="EF-hand_12"/>
</dbReference>
<proteinExistence type="inferred from homology"/>
<evidence type="ECO:0000256" key="1">
    <source>
        <dbReference type="ARBA" id="ARBA00005586"/>
    </source>
</evidence>
<dbReference type="Pfam" id="PF00017">
    <property type="entry name" value="SH2"/>
    <property type="match status" value="1"/>
</dbReference>
<sequence length="513" mass="59111">MDPDIVMDEGVWDADLQEIYETFDDDIENLQEDKKLPHLFEEAAQAPPKEMFLQQLYTNITSYTEQFANSLKEYQAAIQVIQSNFSHHQTNQTELVQPLQLQFLKDMETTHNALTELFDAQKTYILTPLDIHKMQELTTALTNQEITIQFFQSELSELLRGNPLKGRLLLIKEQPAPHVVFKSKMIEDRYVIQLVTSLPDALMQSQKDTKIVASVYSEDNNPLKGKTVLTNNSVNVTSDKQAIFQGMKVQISTRMSLAHLFFELKNKANVTLACTRHDPRFNSNIVVITNESQWCEAQGKLIVQDCFPNTSDQVPWTRYANDIHRHFLKTSRQDLTNFSRCILPHEFAYLHHKYFDNSPMITSHQSSAFWMWLGPVSCALRFKRHINTLWFHGLIYGLISKRDCELLLGQQRVGTFVIRFSESYPGFFAVSYVTKTDQGDVVMHYLVDHTDIGSQKTLPDFLRSKEQFKYLAQLTPNTGQLVIYEKDAVLGQYYSKGKFLAGKHEGYAPLNPV</sequence>
<dbReference type="SUPFAM" id="SSF49417">
    <property type="entry name" value="p53-like transcription factors"/>
    <property type="match status" value="1"/>
</dbReference>
<dbReference type="Gene3D" id="2.60.40.340">
    <property type="entry name" value="Rel homology domain (RHD), DNA-binding domain"/>
    <property type="match status" value="1"/>
</dbReference>
<reference evidence="5" key="1">
    <citation type="submission" date="2021-01" db="EMBL/GenBank/DDBJ databases">
        <authorList>
            <person name="Corre E."/>
            <person name="Pelletier E."/>
            <person name="Niang G."/>
            <person name="Scheremetjew M."/>
            <person name="Finn R."/>
            <person name="Kale V."/>
            <person name="Holt S."/>
            <person name="Cochrane G."/>
            <person name="Meng A."/>
            <person name="Brown T."/>
            <person name="Cohen L."/>
        </authorList>
    </citation>
    <scope>NUCLEOTIDE SEQUENCE</scope>
    <source>
        <strain evidence="5">DIVA3 518/3/11/1/6</strain>
    </source>
</reference>
<evidence type="ECO:0000256" key="3">
    <source>
        <dbReference type="PROSITE-ProRule" id="PRU00191"/>
    </source>
</evidence>
<gene>
    <name evidence="5" type="ORF">VSP0166_LOCUS14399</name>
</gene>
<evidence type="ECO:0000259" key="4">
    <source>
        <dbReference type="PROSITE" id="PS50001"/>
    </source>
</evidence>